<dbReference type="EMBL" id="AVOT02033548">
    <property type="protein sequence ID" value="MBW0527455.1"/>
    <property type="molecule type" value="Genomic_DNA"/>
</dbReference>
<sequence length="238" mass="27727">MSKCATDSWRFEMENSFEKSMFNIERNRPMSWFLKQKERLTSLHTDMSEAMIHRSVLRKFGGDLEHAIRSRFIEAFSPEDYINSMADITTRTKIGRNWYKPPVDNKTSGKPISKPNKPHEKAPFNCNKCGSTCHLANNFPKKTRINEIEIEKEDDTKEANNVSLDESESEPSEEEELTDKISIKKEIFPLSSQKGILTYHSTVMFVWILYMCNMLRCRKPNLPELKVLQLDHLVSLES</sequence>
<protein>
    <submittedName>
        <fullName evidence="2">Uncharacterized protein</fullName>
    </submittedName>
</protein>
<feature type="compositionally biased region" description="Acidic residues" evidence="1">
    <location>
        <begin position="165"/>
        <end position="177"/>
    </location>
</feature>
<name>A0A9Q3I5U0_9BASI</name>
<evidence type="ECO:0000256" key="1">
    <source>
        <dbReference type="SAM" id="MobiDB-lite"/>
    </source>
</evidence>
<accession>A0A9Q3I5U0</accession>
<feature type="region of interest" description="Disordered" evidence="1">
    <location>
        <begin position="150"/>
        <end position="178"/>
    </location>
</feature>
<feature type="region of interest" description="Disordered" evidence="1">
    <location>
        <begin position="99"/>
        <end position="120"/>
    </location>
</feature>
<keyword evidence="3" id="KW-1185">Reference proteome</keyword>
<dbReference type="Proteomes" id="UP000765509">
    <property type="component" value="Unassembled WGS sequence"/>
</dbReference>
<evidence type="ECO:0000313" key="2">
    <source>
        <dbReference type="EMBL" id="MBW0527455.1"/>
    </source>
</evidence>
<organism evidence="2 3">
    <name type="scientific">Austropuccinia psidii MF-1</name>
    <dbReference type="NCBI Taxonomy" id="1389203"/>
    <lineage>
        <taxon>Eukaryota</taxon>
        <taxon>Fungi</taxon>
        <taxon>Dikarya</taxon>
        <taxon>Basidiomycota</taxon>
        <taxon>Pucciniomycotina</taxon>
        <taxon>Pucciniomycetes</taxon>
        <taxon>Pucciniales</taxon>
        <taxon>Sphaerophragmiaceae</taxon>
        <taxon>Austropuccinia</taxon>
    </lineage>
</organism>
<comment type="caution">
    <text evidence="2">The sequence shown here is derived from an EMBL/GenBank/DDBJ whole genome shotgun (WGS) entry which is preliminary data.</text>
</comment>
<evidence type="ECO:0000313" key="3">
    <source>
        <dbReference type="Proteomes" id="UP000765509"/>
    </source>
</evidence>
<gene>
    <name evidence="2" type="ORF">O181_067170</name>
</gene>
<dbReference type="AlphaFoldDB" id="A0A9Q3I5U0"/>
<proteinExistence type="predicted"/>
<reference evidence="2" key="1">
    <citation type="submission" date="2021-03" db="EMBL/GenBank/DDBJ databases">
        <title>Draft genome sequence of rust myrtle Austropuccinia psidii MF-1, a brazilian biotype.</title>
        <authorList>
            <person name="Quecine M.C."/>
            <person name="Pachon D.M.R."/>
            <person name="Bonatelli M.L."/>
            <person name="Correr F.H."/>
            <person name="Franceschini L.M."/>
            <person name="Leite T.F."/>
            <person name="Margarido G.R.A."/>
            <person name="Almeida C.A."/>
            <person name="Ferrarezi J.A."/>
            <person name="Labate C.A."/>
        </authorList>
    </citation>
    <scope>NUCLEOTIDE SEQUENCE</scope>
    <source>
        <strain evidence="2">MF-1</strain>
    </source>
</reference>